<dbReference type="STRING" id="630390.A0A180G8F3"/>
<proteinExistence type="predicted"/>
<keyword evidence="4" id="KW-1185">Reference proteome</keyword>
<feature type="region of interest" description="Disordered" evidence="1">
    <location>
        <begin position="40"/>
        <end position="80"/>
    </location>
</feature>
<accession>A0A180G8F3</accession>
<dbReference type="EnsemblFungi" id="PTTG_12375-t43_1">
    <property type="protein sequence ID" value="PTTG_12375-t43_1-p1"/>
    <property type="gene ID" value="PTTG_12375"/>
</dbReference>
<reference evidence="2" key="2">
    <citation type="submission" date="2016-05" db="EMBL/GenBank/DDBJ databases">
        <title>Comparative analysis highlights variable genome content of wheat rusts and divergence of the mating loci.</title>
        <authorList>
            <person name="Cuomo C.A."/>
            <person name="Bakkeren G."/>
            <person name="Szabo L."/>
            <person name="Khalil H."/>
            <person name="Joly D."/>
            <person name="Goldberg J."/>
            <person name="Young S."/>
            <person name="Zeng Q."/>
            <person name="Fellers J."/>
        </authorList>
    </citation>
    <scope>NUCLEOTIDE SEQUENCE [LARGE SCALE GENOMIC DNA]</scope>
    <source>
        <strain evidence="2">1-1 BBBD Race 1</strain>
    </source>
</reference>
<dbReference type="AlphaFoldDB" id="A0A180G8F3"/>
<reference evidence="2" key="1">
    <citation type="submission" date="2009-11" db="EMBL/GenBank/DDBJ databases">
        <authorList>
            <consortium name="The Broad Institute Genome Sequencing Platform"/>
            <person name="Ward D."/>
            <person name="Feldgarden M."/>
            <person name="Earl A."/>
            <person name="Young S.K."/>
            <person name="Zeng Q."/>
            <person name="Koehrsen M."/>
            <person name="Alvarado L."/>
            <person name="Berlin A."/>
            <person name="Bochicchio J."/>
            <person name="Borenstein D."/>
            <person name="Chapman S.B."/>
            <person name="Chen Z."/>
            <person name="Engels R."/>
            <person name="Freedman E."/>
            <person name="Gellesch M."/>
            <person name="Goldberg J."/>
            <person name="Griggs A."/>
            <person name="Gujja S."/>
            <person name="Heilman E."/>
            <person name="Heiman D."/>
            <person name="Hepburn T."/>
            <person name="Howarth C."/>
            <person name="Jen D."/>
            <person name="Larson L."/>
            <person name="Lewis B."/>
            <person name="Mehta T."/>
            <person name="Park D."/>
            <person name="Pearson M."/>
            <person name="Roberts A."/>
            <person name="Saif S."/>
            <person name="Shea T."/>
            <person name="Shenoy N."/>
            <person name="Sisk P."/>
            <person name="Stolte C."/>
            <person name="Sykes S."/>
            <person name="Thomson T."/>
            <person name="Walk T."/>
            <person name="White J."/>
            <person name="Yandava C."/>
            <person name="Izard J."/>
            <person name="Baranova O.V."/>
            <person name="Blanton J.M."/>
            <person name="Tanner A.C."/>
            <person name="Dewhirst F.E."/>
            <person name="Haas B."/>
            <person name="Nusbaum C."/>
            <person name="Birren B."/>
        </authorList>
    </citation>
    <scope>NUCLEOTIDE SEQUENCE [LARGE SCALE GENOMIC DNA]</scope>
    <source>
        <strain evidence="2">1-1 BBBD Race 1</strain>
    </source>
</reference>
<organism evidence="2">
    <name type="scientific">Puccinia triticina (isolate 1-1 / race 1 (BBBD))</name>
    <name type="common">Brown leaf rust fungus</name>
    <dbReference type="NCBI Taxonomy" id="630390"/>
    <lineage>
        <taxon>Eukaryota</taxon>
        <taxon>Fungi</taxon>
        <taxon>Dikarya</taxon>
        <taxon>Basidiomycota</taxon>
        <taxon>Pucciniomycotina</taxon>
        <taxon>Pucciniomycetes</taxon>
        <taxon>Pucciniales</taxon>
        <taxon>Pucciniaceae</taxon>
        <taxon>Puccinia</taxon>
    </lineage>
</organism>
<evidence type="ECO:0000313" key="4">
    <source>
        <dbReference type="Proteomes" id="UP000005240"/>
    </source>
</evidence>
<feature type="non-terminal residue" evidence="2">
    <location>
        <position position="209"/>
    </location>
</feature>
<protein>
    <submittedName>
        <fullName evidence="2 3">Uncharacterized protein</fullName>
    </submittedName>
</protein>
<dbReference type="EMBL" id="ADAS02000155">
    <property type="protein sequence ID" value="OAV88759.1"/>
    <property type="molecule type" value="Genomic_DNA"/>
</dbReference>
<evidence type="ECO:0000313" key="3">
    <source>
        <dbReference type="EnsemblFungi" id="PTTG_12375-t43_1-p1"/>
    </source>
</evidence>
<dbReference type="VEuPathDB" id="FungiDB:PTTG_12375"/>
<reference evidence="3 4" key="3">
    <citation type="journal article" date="2017" name="G3 (Bethesda)">
        <title>Comparative analysis highlights variable genome content of wheat rusts and divergence of the mating loci.</title>
        <authorList>
            <person name="Cuomo C.A."/>
            <person name="Bakkeren G."/>
            <person name="Khalil H.B."/>
            <person name="Panwar V."/>
            <person name="Joly D."/>
            <person name="Linning R."/>
            <person name="Sakthikumar S."/>
            <person name="Song X."/>
            <person name="Adiconis X."/>
            <person name="Fan L."/>
            <person name="Goldberg J.M."/>
            <person name="Levin J.Z."/>
            <person name="Young S."/>
            <person name="Zeng Q."/>
            <person name="Anikster Y."/>
            <person name="Bruce M."/>
            <person name="Wang M."/>
            <person name="Yin C."/>
            <person name="McCallum B."/>
            <person name="Szabo L.J."/>
            <person name="Hulbert S."/>
            <person name="Chen X."/>
            <person name="Fellers J.P."/>
        </authorList>
    </citation>
    <scope>NUCLEOTIDE SEQUENCE</scope>
    <source>
        <strain evidence="4">Isolate 1-1 / race 1 (BBBD)</strain>
        <strain evidence="3">isolate 1-1 / race 1 (BBBD)</strain>
    </source>
</reference>
<sequence length="209" mass="23711">MPPRPRNRVLCTCLTHKCGEKEYWNDGAWHRGNLLVSQTAHRHQLDDQASRQETQSRPSNRITATLTSSSNEENDVEQGQVRDNHTALAAVTQSLSMIHISSERPLQARNVVCDTSRWMISPFKLTPPVFTYAILIGTMFSILQPISNRSACWLLGRQQELIQLTLQHRLQSSSQSPPLTPTEKKALEALPSDSRSCIKWLNLEPILLY</sequence>
<dbReference type="OrthoDB" id="3269001at2759"/>
<feature type="compositionally biased region" description="Polar residues" evidence="1">
    <location>
        <begin position="51"/>
        <end position="71"/>
    </location>
</feature>
<dbReference type="Proteomes" id="UP000005240">
    <property type="component" value="Unassembled WGS sequence"/>
</dbReference>
<gene>
    <name evidence="2" type="ORF">PTTG_12375</name>
</gene>
<evidence type="ECO:0000256" key="1">
    <source>
        <dbReference type="SAM" id="MobiDB-lite"/>
    </source>
</evidence>
<name>A0A180G8F3_PUCT1</name>
<reference evidence="3" key="4">
    <citation type="submission" date="2025-05" db="UniProtKB">
        <authorList>
            <consortium name="EnsemblFungi"/>
        </authorList>
    </citation>
    <scope>IDENTIFICATION</scope>
    <source>
        <strain evidence="3">isolate 1-1 / race 1 (BBBD)</strain>
    </source>
</reference>
<evidence type="ECO:0000313" key="2">
    <source>
        <dbReference type="EMBL" id="OAV88759.1"/>
    </source>
</evidence>